<protein>
    <recommendedName>
        <fullName evidence="4">Zinc-ribbon domain-containing protein</fullName>
    </recommendedName>
</protein>
<feature type="compositionally biased region" description="Gly residues" evidence="1">
    <location>
        <begin position="413"/>
        <end position="425"/>
    </location>
</feature>
<feature type="compositionally biased region" description="Polar residues" evidence="1">
    <location>
        <begin position="229"/>
        <end position="248"/>
    </location>
</feature>
<evidence type="ECO:0000256" key="1">
    <source>
        <dbReference type="SAM" id="MobiDB-lite"/>
    </source>
</evidence>
<proteinExistence type="predicted"/>
<reference evidence="2 3" key="1">
    <citation type="submission" date="2020-06" db="EMBL/GenBank/DDBJ databases">
        <authorList>
            <person name="Li R."/>
            <person name="Bekaert M."/>
        </authorList>
    </citation>
    <scope>NUCLEOTIDE SEQUENCE [LARGE SCALE GENOMIC DNA]</scope>
    <source>
        <strain evidence="3">wild</strain>
    </source>
</reference>
<evidence type="ECO:0000313" key="2">
    <source>
        <dbReference type="EMBL" id="CAC5419827.1"/>
    </source>
</evidence>
<feature type="region of interest" description="Disordered" evidence="1">
    <location>
        <begin position="36"/>
        <end position="248"/>
    </location>
</feature>
<feature type="compositionally biased region" description="Basic residues" evidence="1">
    <location>
        <begin position="483"/>
        <end position="498"/>
    </location>
</feature>
<evidence type="ECO:0000313" key="3">
    <source>
        <dbReference type="Proteomes" id="UP000507470"/>
    </source>
</evidence>
<feature type="compositionally biased region" description="Polar residues" evidence="1">
    <location>
        <begin position="207"/>
        <end position="220"/>
    </location>
</feature>
<dbReference type="OrthoDB" id="10506042at2759"/>
<feature type="compositionally biased region" description="Basic and acidic residues" evidence="1">
    <location>
        <begin position="431"/>
        <end position="444"/>
    </location>
</feature>
<feature type="compositionally biased region" description="Acidic residues" evidence="1">
    <location>
        <begin position="461"/>
        <end position="474"/>
    </location>
</feature>
<feature type="region of interest" description="Disordered" evidence="1">
    <location>
        <begin position="277"/>
        <end position="560"/>
    </location>
</feature>
<feature type="compositionally biased region" description="Basic and acidic residues" evidence="1">
    <location>
        <begin position="499"/>
        <end position="518"/>
    </location>
</feature>
<keyword evidence="3" id="KW-1185">Reference proteome</keyword>
<sequence length="793" mass="86125">MYSCPNCGSEVNRGQKFCGECGSKIDVSIYLKTVNVPPPVKKDDEQADNVAPDGSVQGPTDNTSLQGSIKITEEAVSELDMNDTQTPPDSSQPNPANMPGGQASADSSQPNPANMVGGQASTDSSQPNPANMVGGQASADSSQPNPANMPGGQASADSSQPNPANMQGGQASADSSQPNPANMLGGKASADSSPPNPANMLGGKASADNNTATTYQQNEAQLMEDKTKPNQSLTGNQSLSESSETFQPSNISTCINVNEQQQPVFGGAMKECIKEGNQEEVKSELPSKRFQDSYIFKGSKPVETGEMEIDKSMVERQGTGNDGHQEDNNGQIQCSDAQQNRQLTQTNEDPNNDTPGQKNGDQKNGIPRQQNDDHSNGTPTQQNVDQNNGTPTQQNDAQKQQCVMPKKLETNGQGHGADGQTGGLNGQQILKIDEKQDNLEDLKKGNVPIANEEGNTKTASDDESSDSSESENSEEECKTVTTGRKRKNKPKNKKIKESKKKERKEESKKRKQQTKEELQQQNFNMANAACPKETGTADTLGKTNTTVTGHQGQHTPNKIFSEVTAPSASKIPKPENKKPLSRSYIDVCFHVVVAPTILANPEKDVVVVAFEKLTDGWDSKKYKLKLERPRSDGYVKGTVTVPIPKCLVLAPLDYLYRVYHGDSKNSSTCEYFHVSGHLTENGYYRALSVPTDCVNKDSIFHCYDGVIREDPRTERSFWDAVKNSFKKKILGIDEYMKQLKVDVEVAILAFQPAWQLKCFSGEGVNGEEMISQVAEIDSGLRKLYVQTTYLMDG</sequence>
<feature type="compositionally biased region" description="Polar residues" evidence="1">
    <location>
        <begin position="57"/>
        <end position="69"/>
    </location>
</feature>
<organism evidence="2 3">
    <name type="scientific">Mytilus coruscus</name>
    <name type="common">Sea mussel</name>
    <dbReference type="NCBI Taxonomy" id="42192"/>
    <lineage>
        <taxon>Eukaryota</taxon>
        <taxon>Metazoa</taxon>
        <taxon>Spiralia</taxon>
        <taxon>Lophotrochozoa</taxon>
        <taxon>Mollusca</taxon>
        <taxon>Bivalvia</taxon>
        <taxon>Autobranchia</taxon>
        <taxon>Pteriomorphia</taxon>
        <taxon>Mytilida</taxon>
        <taxon>Mytiloidea</taxon>
        <taxon>Mytilidae</taxon>
        <taxon>Mytilinae</taxon>
        <taxon>Mytilus</taxon>
    </lineage>
</organism>
<feature type="compositionally biased region" description="Polar residues" evidence="1">
    <location>
        <begin position="155"/>
        <end position="180"/>
    </location>
</feature>
<gene>
    <name evidence="2" type="ORF">MCOR_52118</name>
</gene>
<feature type="compositionally biased region" description="Polar residues" evidence="1">
    <location>
        <begin position="376"/>
        <end position="401"/>
    </location>
</feature>
<feature type="compositionally biased region" description="Polar residues" evidence="1">
    <location>
        <begin position="541"/>
        <end position="558"/>
    </location>
</feature>
<feature type="compositionally biased region" description="Polar residues" evidence="1">
    <location>
        <begin position="119"/>
        <end position="129"/>
    </location>
</feature>
<dbReference type="Proteomes" id="UP000507470">
    <property type="component" value="Unassembled WGS sequence"/>
</dbReference>
<dbReference type="AlphaFoldDB" id="A0A6J8EHT4"/>
<name>A0A6J8EHT4_MYTCO</name>
<accession>A0A6J8EHT4</accession>
<dbReference type="EMBL" id="CACVKT020009053">
    <property type="protein sequence ID" value="CAC5419827.1"/>
    <property type="molecule type" value="Genomic_DNA"/>
</dbReference>
<feature type="compositionally biased region" description="Polar residues" evidence="1">
    <location>
        <begin position="328"/>
        <end position="359"/>
    </location>
</feature>
<evidence type="ECO:0008006" key="4">
    <source>
        <dbReference type="Google" id="ProtNLM"/>
    </source>
</evidence>
<feature type="compositionally biased region" description="Polar residues" evidence="1">
    <location>
        <begin position="82"/>
        <end position="95"/>
    </location>
</feature>
<feature type="compositionally biased region" description="Basic and acidic residues" evidence="1">
    <location>
        <begin position="277"/>
        <end position="291"/>
    </location>
</feature>